<evidence type="ECO:0000313" key="10">
    <source>
        <dbReference type="Proteomes" id="UP000472277"/>
    </source>
</evidence>
<keyword evidence="4" id="KW-0808">Transferase</keyword>
<dbReference type="GO" id="GO:0045944">
    <property type="term" value="P:positive regulation of transcription by RNA polymerase II"/>
    <property type="evidence" value="ECO:0007669"/>
    <property type="project" value="TreeGrafter"/>
</dbReference>
<reference evidence="9" key="2">
    <citation type="submission" date="2025-09" db="UniProtKB">
        <authorList>
            <consortium name="Ensembl"/>
        </authorList>
    </citation>
    <scope>IDENTIFICATION</scope>
</reference>
<keyword evidence="7" id="KW-0067">ATP-binding</keyword>
<evidence type="ECO:0000256" key="6">
    <source>
        <dbReference type="ARBA" id="ARBA00022777"/>
    </source>
</evidence>
<comment type="subcellular location">
    <subcellularLocation>
        <location evidence="1">Cytoplasm</location>
    </subcellularLocation>
</comment>
<evidence type="ECO:0000256" key="4">
    <source>
        <dbReference type="ARBA" id="ARBA00022679"/>
    </source>
</evidence>
<evidence type="ECO:0000256" key="7">
    <source>
        <dbReference type="ARBA" id="ARBA00022840"/>
    </source>
</evidence>
<dbReference type="PANTHER" id="PTHR22969">
    <property type="entry name" value="IKB KINASE"/>
    <property type="match status" value="1"/>
</dbReference>
<keyword evidence="6" id="KW-0418">Kinase</keyword>
<dbReference type="InterPro" id="IPR011009">
    <property type="entry name" value="Kinase-like_dom_sf"/>
</dbReference>
<dbReference type="InterPro" id="IPR051180">
    <property type="entry name" value="IKK"/>
</dbReference>
<sequence>MTRGEGREGAASPSHWHCFIGTSEQIAIKHCHQELSERNRERWCLEIQITMRLDHVSVVAAREVPEGLQSSLGINDLHLLAMEYCQGGDLRKVCYSYTHTLWLRLRTQTCTRSPATTSAERSNRKKYTIGTRWNPITPALILDTRSIS</sequence>
<dbReference type="Proteomes" id="UP000472277">
    <property type="component" value="Chromosome 27"/>
</dbReference>
<dbReference type="GO" id="GO:0008385">
    <property type="term" value="C:IkappaB kinase complex"/>
    <property type="evidence" value="ECO:0007669"/>
    <property type="project" value="TreeGrafter"/>
</dbReference>
<evidence type="ECO:0000259" key="8">
    <source>
        <dbReference type="Pfam" id="PF07714"/>
    </source>
</evidence>
<feature type="domain" description="Serine-threonine/tyrosine-protein kinase catalytic" evidence="8">
    <location>
        <begin position="5"/>
        <end position="100"/>
    </location>
</feature>
<dbReference type="InParanoid" id="A0A674CSF5"/>
<keyword evidence="3" id="KW-0723">Serine/threonine-protein kinase</keyword>
<name>A0A674CSF5_SALTR</name>
<evidence type="ECO:0000256" key="1">
    <source>
        <dbReference type="ARBA" id="ARBA00004496"/>
    </source>
</evidence>
<dbReference type="InterPro" id="IPR001245">
    <property type="entry name" value="Ser-Thr/Tyr_kinase_cat_dom"/>
</dbReference>
<dbReference type="GO" id="GO:0005524">
    <property type="term" value="F:ATP binding"/>
    <property type="evidence" value="ECO:0007669"/>
    <property type="project" value="UniProtKB-KW"/>
</dbReference>
<dbReference type="PANTHER" id="PTHR22969:SF7">
    <property type="entry name" value="INHIBITOR OF NUCLEAR FACTOR KAPPA-B KINASE SUBUNIT BETA"/>
    <property type="match status" value="1"/>
</dbReference>
<reference evidence="9" key="1">
    <citation type="submission" date="2025-08" db="UniProtKB">
        <authorList>
            <consortium name="Ensembl"/>
        </authorList>
    </citation>
    <scope>IDENTIFICATION</scope>
</reference>
<dbReference type="GO" id="GO:0008384">
    <property type="term" value="F:IkappaB kinase activity"/>
    <property type="evidence" value="ECO:0007669"/>
    <property type="project" value="TreeGrafter"/>
</dbReference>
<protein>
    <recommendedName>
        <fullName evidence="8">Serine-threonine/tyrosine-protein kinase catalytic domain-containing protein</fullName>
    </recommendedName>
</protein>
<proteinExistence type="predicted"/>
<dbReference type="Ensembl" id="ENSSTUT00000092224.1">
    <property type="protein sequence ID" value="ENSSTUP00000086642.1"/>
    <property type="gene ID" value="ENSSTUG00000038156.1"/>
</dbReference>
<dbReference type="SUPFAM" id="SSF56112">
    <property type="entry name" value="Protein kinase-like (PK-like)"/>
    <property type="match status" value="1"/>
</dbReference>
<organism evidence="9 10">
    <name type="scientific">Salmo trutta</name>
    <name type="common">Brown trout</name>
    <dbReference type="NCBI Taxonomy" id="8032"/>
    <lineage>
        <taxon>Eukaryota</taxon>
        <taxon>Metazoa</taxon>
        <taxon>Chordata</taxon>
        <taxon>Craniata</taxon>
        <taxon>Vertebrata</taxon>
        <taxon>Euteleostomi</taxon>
        <taxon>Actinopterygii</taxon>
        <taxon>Neopterygii</taxon>
        <taxon>Teleostei</taxon>
        <taxon>Protacanthopterygii</taxon>
        <taxon>Salmoniformes</taxon>
        <taxon>Salmonidae</taxon>
        <taxon>Salmoninae</taxon>
        <taxon>Salmo</taxon>
    </lineage>
</organism>
<keyword evidence="2" id="KW-0963">Cytoplasm</keyword>
<evidence type="ECO:0000256" key="5">
    <source>
        <dbReference type="ARBA" id="ARBA00022741"/>
    </source>
</evidence>
<dbReference type="Gene3D" id="1.10.510.10">
    <property type="entry name" value="Transferase(Phosphotransferase) domain 1"/>
    <property type="match status" value="1"/>
</dbReference>
<keyword evidence="5" id="KW-0547">Nucleotide-binding</keyword>
<dbReference type="Pfam" id="PF07714">
    <property type="entry name" value="PK_Tyr_Ser-Thr"/>
    <property type="match status" value="1"/>
</dbReference>
<evidence type="ECO:0000256" key="2">
    <source>
        <dbReference type="ARBA" id="ARBA00022490"/>
    </source>
</evidence>
<accession>A0A674CSF5</accession>
<evidence type="ECO:0000313" key="9">
    <source>
        <dbReference type="Ensembl" id="ENSSTUP00000086642.1"/>
    </source>
</evidence>
<keyword evidence="10" id="KW-1185">Reference proteome</keyword>
<dbReference type="GeneTree" id="ENSGT00950000182937"/>
<evidence type="ECO:0000256" key="3">
    <source>
        <dbReference type="ARBA" id="ARBA00022527"/>
    </source>
</evidence>
<dbReference type="AlphaFoldDB" id="A0A674CSF5"/>
<dbReference type="GO" id="GO:0033209">
    <property type="term" value="P:tumor necrosis factor-mediated signaling pathway"/>
    <property type="evidence" value="ECO:0007669"/>
    <property type="project" value="TreeGrafter"/>
</dbReference>